<dbReference type="SUPFAM" id="SSF49785">
    <property type="entry name" value="Galactose-binding domain-like"/>
    <property type="match status" value="1"/>
</dbReference>
<reference evidence="11 12" key="1">
    <citation type="submission" date="2017-10" db="EMBL/GenBank/DDBJ databases">
        <authorList>
            <person name="Regsiter A."/>
            <person name="William W."/>
        </authorList>
    </citation>
    <scope>NUCLEOTIDE SEQUENCE [LARGE SCALE GENOMIC DNA]</scope>
    <source>
        <strain evidence="11 12">CFBP6991</strain>
    </source>
</reference>
<dbReference type="Proteomes" id="UP000234345">
    <property type="component" value="Unassembled WGS sequence"/>
</dbReference>
<evidence type="ECO:0000256" key="1">
    <source>
        <dbReference type="ARBA" id="ARBA00005325"/>
    </source>
</evidence>
<evidence type="ECO:0000313" key="11">
    <source>
        <dbReference type="EMBL" id="SOO24393.1"/>
    </source>
</evidence>
<feature type="active site" description="Charge relay system" evidence="7 8">
    <location>
        <position position="117"/>
    </location>
</feature>
<dbReference type="InterPro" id="IPR036852">
    <property type="entry name" value="Peptidase_S8/S53_dom_sf"/>
</dbReference>
<dbReference type="InterPro" id="IPR008979">
    <property type="entry name" value="Galactose-bd-like_sf"/>
</dbReference>
<dbReference type="GO" id="GO:0012505">
    <property type="term" value="C:endomembrane system"/>
    <property type="evidence" value="ECO:0007669"/>
    <property type="project" value="UniProtKB-ARBA"/>
</dbReference>
<comment type="similarity">
    <text evidence="1">Belongs to the peptidase S8 family. Furin subfamily.</text>
</comment>
<evidence type="ECO:0000256" key="8">
    <source>
        <dbReference type="PROSITE-ProRule" id="PRU01240"/>
    </source>
</evidence>
<dbReference type="InterPro" id="IPR002884">
    <property type="entry name" value="P_dom"/>
</dbReference>
<keyword evidence="4 8" id="KW-0378">Hydrolase</keyword>
<evidence type="ECO:0000256" key="5">
    <source>
        <dbReference type="ARBA" id="ARBA00022825"/>
    </source>
</evidence>
<feature type="active site" description="Charge relay system" evidence="7 8">
    <location>
        <position position="413"/>
    </location>
</feature>
<accession>A0A7Z7IZB6</accession>
<name>A0A7Z7IZB6_XANCH</name>
<dbReference type="PRINTS" id="PR00723">
    <property type="entry name" value="SUBTILISIN"/>
</dbReference>
<evidence type="ECO:0000256" key="6">
    <source>
        <dbReference type="ARBA" id="ARBA00022837"/>
    </source>
</evidence>
<comment type="caution">
    <text evidence="11">The sequence shown here is derived from an EMBL/GenBank/DDBJ whole genome shotgun (WGS) entry which is preliminary data.</text>
</comment>
<evidence type="ECO:0000256" key="9">
    <source>
        <dbReference type="SAM" id="SignalP"/>
    </source>
</evidence>
<dbReference type="InterPro" id="IPR022398">
    <property type="entry name" value="Peptidase_S8_His-AS"/>
</dbReference>
<feature type="signal peptide" evidence="9">
    <location>
        <begin position="1"/>
        <end position="37"/>
    </location>
</feature>
<dbReference type="PROSITE" id="PS51829">
    <property type="entry name" value="P_HOMO_B"/>
    <property type="match status" value="1"/>
</dbReference>
<evidence type="ECO:0000256" key="4">
    <source>
        <dbReference type="ARBA" id="ARBA00022801"/>
    </source>
</evidence>
<protein>
    <submittedName>
        <fullName evidence="11">Extracellular serine protease</fullName>
    </submittedName>
</protein>
<dbReference type="PROSITE" id="PS00138">
    <property type="entry name" value="SUBTILASE_SER"/>
    <property type="match status" value="1"/>
</dbReference>
<dbReference type="PANTHER" id="PTHR42884">
    <property type="entry name" value="PROPROTEIN CONVERTASE SUBTILISIN/KEXIN-RELATED"/>
    <property type="match status" value="1"/>
</dbReference>
<dbReference type="InterPro" id="IPR034182">
    <property type="entry name" value="Kexin/furin"/>
</dbReference>
<dbReference type="RefSeq" id="WP_099802048.1">
    <property type="nucleotide sequence ID" value="NZ_OCZC01000062.1"/>
</dbReference>
<evidence type="ECO:0000313" key="12">
    <source>
        <dbReference type="Proteomes" id="UP000234345"/>
    </source>
</evidence>
<dbReference type="Gene3D" id="2.60.120.260">
    <property type="entry name" value="Galactose-binding domain-like"/>
    <property type="match status" value="1"/>
</dbReference>
<keyword evidence="3 9" id="KW-0732">Signal</keyword>
<evidence type="ECO:0000256" key="3">
    <source>
        <dbReference type="ARBA" id="ARBA00022729"/>
    </source>
</evidence>
<organism evidence="11 12">
    <name type="scientific">Xanthomonas campestris pv. phaseoli</name>
    <dbReference type="NCBI Taxonomy" id="317013"/>
    <lineage>
        <taxon>Bacteria</taxon>
        <taxon>Pseudomonadati</taxon>
        <taxon>Pseudomonadota</taxon>
        <taxon>Gammaproteobacteria</taxon>
        <taxon>Lysobacterales</taxon>
        <taxon>Lysobacteraceae</taxon>
        <taxon>Xanthomonas</taxon>
    </lineage>
</organism>
<dbReference type="GO" id="GO:0016485">
    <property type="term" value="P:protein processing"/>
    <property type="evidence" value="ECO:0007669"/>
    <property type="project" value="TreeGrafter"/>
</dbReference>
<proteinExistence type="inferred from homology"/>
<evidence type="ECO:0000256" key="2">
    <source>
        <dbReference type="ARBA" id="ARBA00022670"/>
    </source>
</evidence>
<keyword evidence="2 8" id="KW-0645">Protease</keyword>
<dbReference type="GO" id="GO:0004252">
    <property type="term" value="F:serine-type endopeptidase activity"/>
    <property type="evidence" value="ECO:0007669"/>
    <property type="project" value="UniProtKB-UniRule"/>
</dbReference>
<dbReference type="InterPro" id="IPR023828">
    <property type="entry name" value="Peptidase_S8_Ser-AS"/>
</dbReference>
<dbReference type="CDD" id="cd04059">
    <property type="entry name" value="Peptidases_S8_Protein_convertases_Kexins_Furin-like"/>
    <property type="match status" value="1"/>
</dbReference>
<dbReference type="PROSITE" id="PS51892">
    <property type="entry name" value="SUBTILASE"/>
    <property type="match status" value="1"/>
</dbReference>
<dbReference type="InterPro" id="IPR015500">
    <property type="entry name" value="Peptidase_S8_subtilisin-rel"/>
</dbReference>
<gene>
    <name evidence="11" type="ORF">XFF6991_360006</name>
</gene>
<feature type="chain" id="PRO_5031102056" evidence="9">
    <location>
        <begin position="38"/>
        <end position="626"/>
    </location>
</feature>
<evidence type="ECO:0000256" key="7">
    <source>
        <dbReference type="PIRSR" id="PIRSR615500-1"/>
    </source>
</evidence>
<dbReference type="Pfam" id="PF00082">
    <property type="entry name" value="Peptidase_S8"/>
    <property type="match status" value="1"/>
</dbReference>
<keyword evidence="5 8" id="KW-0720">Serine protease</keyword>
<keyword evidence="6" id="KW-0106">Calcium</keyword>
<feature type="domain" description="P/Homo B" evidence="10">
    <location>
        <begin position="500"/>
        <end position="626"/>
    </location>
</feature>
<dbReference type="AlphaFoldDB" id="A0A7Z7IZB6"/>
<evidence type="ECO:0000259" key="10">
    <source>
        <dbReference type="PROSITE" id="PS51829"/>
    </source>
</evidence>
<dbReference type="GO" id="GO:0005737">
    <property type="term" value="C:cytoplasm"/>
    <property type="evidence" value="ECO:0007669"/>
    <property type="project" value="UniProtKB-ARBA"/>
</dbReference>
<dbReference type="PANTHER" id="PTHR42884:SF14">
    <property type="entry name" value="NEUROENDOCRINE CONVERTASE 1"/>
    <property type="match status" value="1"/>
</dbReference>
<dbReference type="SUPFAM" id="SSF52743">
    <property type="entry name" value="Subtilisin-like"/>
    <property type="match status" value="1"/>
</dbReference>
<dbReference type="InterPro" id="IPR000209">
    <property type="entry name" value="Peptidase_S8/S53_dom"/>
</dbReference>
<dbReference type="GO" id="GO:0016020">
    <property type="term" value="C:membrane"/>
    <property type="evidence" value="ECO:0007669"/>
    <property type="project" value="TreeGrafter"/>
</dbReference>
<dbReference type="PROSITE" id="PS00137">
    <property type="entry name" value="SUBTILASE_HIS"/>
    <property type="match status" value="1"/>
</dbReference>
<feature type="active site" description="Charge relay system" evidence="7 8">
    <location>
        <position position="157"/>
    </location>
</feature>
<dbReference type="Gene3D" id="3.40.50.200">
    <property type="entry name" value="Peptidase S8/S53 domain"/>
    <property type="match status" value="1"/>
</dbReference>
<dbReference type="EMBL" id="OCZC01000062">
    <property type="protein sequence ID" value="SOO24393.1"/>
    <property type="molecule type" value="Genomic_DNA"/>
</dbReference>
<sequence length="626" mass="66300">MTPATRSFAPTTSFRRRQFATLIGALLIGHTPHSVLAATPAVAGTTTANATTSTNATNSVTAKATGTDPLLRYQWHLLNQGQPVFGDQRPRPGVDLDVDILHTLGIRGAGVKVAVIDGGLEIAHGDLVDNIVAGGSHNFLNGSNDPTPPADEIDNDHGTAVAGIIAARGWNGLGGRGVAPEANVAGFNALSILDGSKQYVDIRYSWGDGAEARAMDVYNNSFGISTAVYPFSDLDEQRSLEKLMRAQRGGKGGIYVKAAGNDFNTLLDVDAQGKLIDRCSDQTRQLGVACSSANIDNLNSLTTMIVVGAVNANGVRASYSSPGSALWVSGLSGEFGFQRRFDPHPETFSPLYTLLAAQGPQPFFSPAIVTTDLSGCAAGNNRDRTRAPQNALDTSHSKIDASCNYSARMNGTSASAPTVAGVAALMLGANPQLTLRDVKYILATTAVQVDPHQAKAFYKHAVIEPAWITNAAGHRFSNWYGFGLVDAAAAVERAVHFTPLPAMQDTEWTVYDGKSSTIGGIASPAQLAIDIKQSFKVEGVQLYFAGTHKNPRQLRAVLVSPSGTRSTVMTPFSTLDPGDGFVVFLTSSNAFLDEPVAGRWTLEVDDMLADNGKEQLQEFEMHVVGH</sequence>
<dbReference type="Pfam" id="PF01483">
    <property type="entry name" value="P_proprotein"/>
    <property type="match status" value="1"/>
</dbReference>